<dbReference type="EMBL" id="BAAANN010000011">
    <property type="protein sequence ID" value="GAA1959137.1"/>
    <property type="molecule type" value="Genomic_DNA"/>
</dbReference>
<accession>A0ABP5C787</accession>
<dbReference type="PRINTS" id="PR00465">
    <property type="entry name" value="EP450IV"/>
</dbReference>
<reference evidence="7" key="1">
    <citation type="journal article" date="2019" name="Int. J. Syst. Evol. Microbiol.">
        <title>The Global Catalogue of Microorganisms (GCM) 10K type strain sequencing project: providing services to taxonomists for standard genome sequencing and annotation.</title>
        <authorList>
            <consortium name="The Broad Institute Genomics Platform"/>
            <consortium name="The Broad Institute Genome Sequencing Center for Infectious Disease"/>
            <person name="Wu L."/>
            <person name="Ma J."/>
        </authorList>
    </citation>
    <scope>NUCLEOTIDE SEQUENCE [LARGE SCALE GENOMIC DNA]</scope>
    <source>
        <strain evidence="7">JCM 14545</strain>
    </source>
</reference>
<evidence type="ECO:0000313" key="6">
    <source>
        <dbReference type="EMBL" id="GAA1959137.1"/>
    </source>
</evidence>
<dbReference type="PANTHER" id="PTHR24305:SF166">
    <property type="entry name" value="CYTOCHROME P450 12A4, MITOCHONDRIAL-RELATED"/>
    <property type="match status" value="1"/>
</dbReference>
<evidence type="ECO:0000256" key="2">
    <source>
        <dbReference type="ARBA" id="ARBA00010617"/>
    </source>
</evidence>
<dbReference type="InterPro" id="IPR017972">
    <property type="entry name" value="Cyt_P450_CS"/>
</dbReference>
<keyword evidence="5" id="KW-0503">Monooxygenase</keyword>
<dbReference type="InterPro" id="IPR050121">
    <property type="entry name" value="Cytochrome_P450_monoxygenase"/>
</dbReference>
<dbReference type="Proteomes" id="UP001501116">
    <property type="component" value="Unassembled WGS sequence"/>
</dbReference>
<dbReference type="InterPro" id="IPR002403">
    <property type="entry name" value="Cyt_P450_E_grp-IV"/>
</dbReference>
<evidence type="ECO:0000256" key="4">
    <source>
        <dbReference type="ARBA" id="ARBA00023004"/>
    </source>
</evidence>
<dbReference type="RefSeq" id="WP_344418396.1">
    <property type="nucleotide sequence ID" value="NZ_BAAANN010000011.1"/>
</dbReference>
<dbReference type="InterPro" id="IPR001128">
    <property type="entry name" value="Cyt_P450"/>
</dbReference>
<dbReference type="PANTHER" id="PTHR24305">
    <property type="entry name" value="CYTOCHROME P450"/>
    <property type="match status" value="1"/>
</dbReference>
<keyword evidence="4 5" id="KW-0408">Iron</keyword>
<organism evidence="6 7">
    <name type="scientific">Amycolatopsis minnesotensis</name>
    <dbReference type="NCBI Taxonomy" id="337894"/>
    <lineage>
        <taxon>Bacteria</taxon>
        <taxon>Bacillati</taxon>
        <taxon>Actinomycetota</taxon>
        <taxon>Actinomycetes</taxon>
        <taxon>Pseudonocardiales</taxon>
        <taxon>Pseudonocardiaceae</taxon>
        <taxon>Amycolatopsis</taxon>
    </lineage>
</organism>
<evidence type="ECO:0000256" key="3">
    <source>
        <dbReference type="ARBA" id="ARBA00022723"/>
    </source>
</evidence>
<dbReference type="PRINTS" id="PR00385">
    <property type="entry name" value="P450"/>
</dbReference>
<dbReference type="InterPro" id="IPR036396">
    <property type="entry name" value="Cyt_P450_sf"/>
</dbReference>
<comment type="cofactor">
    <cofactor evidence="1">
        <name>heme</name>
        <dbReference type="ChEBI" id="CHEBI:30413"/>
    </cofactor>
</comment>
<name>A0ABP5C787_9PSEU</name>
<gene>
    <name evidence="6" type="ORF">GCM10009754_31970</name>
</gene>
<keyword evidence="7" id="KW-1185">Reference proteome</keyword>
<sequence>MPDLPARFATTAPDAPGRLPLIGNAFQVLLNPKRFLEAMRPKKPVLRVRVGPFEFYLVNDPALIRQINLDSDVFHRGRLFDVVDRSLAASRFHCEGAAHRSVRKKLTPTFGQKGIREFAPAITRHARAHTDRWQDGSVLDIGREMEELAIGCTLDFLFGTPVTGDELAALRHALTILPRRFALETALPAWLTALPVPANRRFAATMADLTTLLDKLIDDQRRAPEPRGALAALITGSDHDRPREDVIRADILVILLAGIGTVAGTLAWAIIELARHPAASEQLDRELGAATAQEDPDLRALPCTRRMIEETLRLHSVTFLTQRASTAVTLGEVAIPAGAELVFSPNALHRDPTLHPGAGRFDPGRLGSTREHARAGSYLPFGIGAHRCPGEHLALTETVLMLATVQSRWNLRPVPGQALPHSDRVNAQPHGFLMTAEKRR</sequence>
<protein>
    <submittedName>
        <fullName evidence="6">Cytochrome P450</fullName>
    </submittedName>
</protein>
<proteinExistence type="inferred from homology"/>
<comment type="similarity">
    <text evidence="2 5">Belongs to the cytochrome P450 family.</text>
</comment>
<evidence type="ECO:0000313" key="7">
    <source>
        <dbReference type="Proteomes" id="UP001501116"/>
    </source>
</evidence>
<dbReference type="SUPFAM" id="SSF48264">
    <property type="entry name" value="Cytochrome P450"/>
    <property type="match status" value="1"/>
</dbReference>
<dbReference type="Gene3D" id="1.10.630.10">
    <property type="entry name" value="Cytochrome P450"/>
    <property type="match status" value="1"/>
</dbReference>
<keyword evidence="5" id="KW-0560">Oxidoreductase</keyword>
<dbReference type="Pfam" id="PF00067">
    <property type="entry name" value="p450"/>
    <property type="match status" value="1"/>
</dbReference>
<comment type="caution">
    <text evidence="6">The sequence shown here is derived from an EMBL/GenBank/DDBJ whole genome shotgun (WGS) entry which is preliminary data.</text>
</comment>
<evidence type="ECO:0000256" key="1">
    <source>
        <dbReference type="ARBA" id="ARBA00001971"/>
    </source>
</evidence>
<evidence type="ECO:0000256" key="5">
    <source>
        <dbReference type="RuleBase" id="RU000461"/>
    </source>
</evidence>
<keyword evidence="3 5" id="KW-0479">Metal-binding</keyword>
<keyword evidence="5" id="KW-0349">Heme</keyword>
<dbReference type="PROSITE" id="PS00086">
    <property type="entry name" value="CYTOCHROME_P450"/>
    <property type="match status" value="1"/>
</dbReference>